<name>A0A165ZR30_9AGAM</name>
<evidence type="ECO:0000256" key="3">
    <source>
        <dbReference type="RuleBase" id="RU361235"/>
    </source>
</evidence>
<dbReference type="PANTHER" id="PTHR11559">
    <property type="entry name" value="CARBOXYLESTERASE"/>
    <property type="match status" value="1"/>
</dbReference>
<organism evidence="5 6">
    <name type="scientific">Sistotremastrum suecicum HHB10207 ss-3</name>
    <dbReference type="NCBI Taxonomy" id="1314776"/>
    <lineage>
        <taxon>Eukaryota</taxon>
        <taxon>Fungi</taxon>
        <taxon>Dikarya</taxon>
        <taxon>Basidiomycota</taxon>
        <taxon>Agaricomycotina</taxon>
        <taxon>Agaricomycetes</taxon>
        <taxon>Sistotremastrales</taxon>
        <taxon>Sistotremastraceae</taxon>
        <taxon>Sistotremastrum</taxon>
    </lineage>
</organism>
<evidence type="ECO:0000256" key="2">
    <source>
        <dbReference type="ARBA" id="ARBA00022801"/>
    </source>
</evidence>
<gene>
    <name evidence="5" type="ORF">SISSUDRAFT_1131786</name>
</gene>
<dbReference type="GO" id="GO:0016787">
    <property type="term" value="F:hydrolase activity"/>
    <property type="evidence" value="ECO:0007669"/>
    <property type="project" value="UniProtKB-KW"/>
</dbReference>
<reference evidence="5 6" key="1">
    <citation type="journal article" date="2016" name="Mol. Biol. Evol.">
        <title>Comparative Genomics of Early-Diverging Mushroom-Forming Fungi Provides Insights into the Origins of Lignocellulose Decay Capabilities.</title>
        <authorList>
            <person name="Nagy L.G."/>
            <person name="Riley R."/>
            <person name="Tritt A."/>
            <person name="Adam C."/>
            <person name="Daum C."/>
            <person name="Floudas D."/>
            <person name="Sun H."/>
            <person name="Yadav J.S."/>
            <person name="Pangilinan J."/>
            <person name="Larsson K.H."/>
            <person name="Matsuura K."/>
            <person name="Barry K."/>
            <person name="Labutti K."/>
            <person name="Kuo R."/>
            <person name="Ohm R.A."/>
            <person name="Bhattacharya S.S."/>
            <person name="Shirouzu T."/>
            <person name="Yoshinaga Y."/>
            <person name="Martin F.M."/>
            <person name="Grigoriev I.V."/>
            <person name="Hibbett D.S."/>
        </authorList>
    </citation>
    <scope>NUCLEOTIDE SEQUENCE [LARGE SCALE GENOMIC DNA]</scope>
    <source>
        <strain evidence="5 6">HHB10207 ss-3</strain>
    </source>
</reference>
<evidence type="ECO:0000259" key="4">
    <source>
        <dbReference type="Pfam" id="PF00135"/>
    </source>
</evidence>
<accession>A0A165ZR30</accession>
<dbReference type="SUPFAM" id="SSF53474">
    <property type="entry name" value="alpha/beta-Hydrolases"/>
    <property type="match status" value="1"/>
</dbReference>
<dbReference type="InterPro" id="IPR002018">
    <property type="entry name" value="CarbesteraseB"/>
</dbReference>
<keyword evidence="2 3" id="KW-0378">Hydrolase</keyword>
<dbReference type="Gene3D" id="3.40.50.1820">
    <property type="entry name" value="alpha/beta hydrolase"/>
    <property type="match status" value="1"/>
</dbReference>
<proteinExistence type="inferred from homology"/>
<dbReference type="Pfam" id="PF00135">
    <property type="entry name" value="COesterase"/>
    <property type="match status" value="1"/>
</dbReference>
<comment type="similarity">
    <text evidence="1 3">Belongs to the type-B carboxylesterase/lipase family.</text>
</comment>
<evidence type="ECO:0000313" key="5">
    <source>
        <dbReference type="EMBL" id="KZT34552.1"/>
    </source>
</evidence>
<dbReference type="AlphaFoldDB" id="A0A165ZR30"/>
<feature type="domain" description="Carboxylesterase type B" evidence="4">
    <location>
        <begin position="51"/>
        <end position="544"/>
    </location>
</feature>
<dbReference type="ESTHER" id="9homo-a0a165zr30">
    <property type="family name" value="Fungal_carboxylesterase_lipase"/>
</dbReference>
<dbReference type="InterPro" id="IPR019826">
    <property type="entry name" value="Carboxylesterase_B_AS"/>
</dbReference>
<dbReference type="PROSITE" id="PS00122">
    <property type="entry name" value="CARBOXYLESTERASE_B_1"/>
    <property type="match status" value="1"/>
</dbReference>
<protein>
    <recommendedName>
        <fullName evidence="3">Carboxylic ester hydrolase</fullName>
        <ecNumber evidence="3">3.1.1.-</ecNumber>
    </recommendedName>
</protein>
<dbReference type="STRING" id="1314776.A0A165ZR30"/>
<dbReference type="EC" id="3.1.1.-" evidence="3"/>
<sequence length="573" mass="61477">MPLCDYVGAARSVHYDIGTILLAYIKRIFVPWISTFYLLLCHPAQRSLAPTVTLDQATVVGIPGGVVNSFLGIPFAKPPTGPLRFNLPVPNDPYTGTIQATAFGPSCPQQALQIPLPSILPSAVTQLVDSITDFTFEVVEPASEDCLSLNVFVPNSATPSSKLPVVVWIFGGGFETGSSSTYPGGIIVSRSIALGKPIIYVSINYRLSALGFLASQEVKDAKIGNLGLQDQRQAFRWVQKYISQFGGDPSKVTIWGESAGAISVALHMVANGGNNEGLFRAAFMESGSPAPSKDITGGQANYDALVSAVGCNGASDTLACLRTVDFQKLQIAMDNSANLFGSQSLNLAWGPSVDGVFITAAPQKLVQTGRVAKVPFVTGDCDDEGTIFSLSLLNIITDTDFVNYMTSNYFPTANTSIQTQMSTLWPEDVTQGSPFDTGLLNAITPQFKRLAAIQGDLAFQAPRRFFLKQRSGIQNTWSFLNKRLKLTPVIGTAHATDLLQVYVAGELQDALINFVANLNPNGATIPSWPQYSTSSPRLFTLTDDILFPVSITQDTYRASALAFATQLTLDLGL</sequence>
<keyword evidence="6" id="KW-1185">Reference proteome</keyword>
<dbReference type="Proteomes" id="UP000076798">
    <property type="component" value="Unassembled WGS sequence"/>
</dbReference>
<dbReference type="InterPro" id="IPR050309">
    <property type="entry name" value="Type-B_Carboxylest/Lipase"/>
</dbReference>
<dbReference type="EMBL" id="KV428176">
    <property type="protein sequence ID" value="KZT34552.1"/>
    <property type="molecule type" value="Genomic_DNA"/>
</dbReference>
<dbReference type="OrthoDB" id="408631at2759"/>
<evidence type="ECO:0000256" key="1">
    <source>
        <dbReference type="ARBA" id="ARBA00005964"/>
    </source>
</evidence>
<dbReference type="InterPro" id="IPR029058">
    <property type="entry name" value="AB_hydrolase_fold"/>
</dbReference>
<evidence type="ECO:0000313" key="6">
    <source>
        <dbReference type="Proteomes" id="UP000076798"/>
    </source>
</evidence>